<keyword evidence="2" id="KW-0808">Transferase</keyword>
<dbReference type="EMBL" id="NJEU01000069">
    <property type="protein sequence ID" value="PHH82245.1"/>
    <property type="molecule type" value="Genomic_DNA"/>
</dbReference>
<dbReference type="Proteomes" id="UP000224854">
    <property type="component" value="Unassembled WGS sequence"/>
</dbReference>
<dbReference type="GO" id="GO:0008168">
    <property type="term" value="F:methyltransferase activity"/>
    <property type="evidence" value="ECO:0007669"/>
    <property type="project" value="UniProtKB-KW"/>
</dbReference>
<dbReference type="OrthoDB" id="659at2759"/>
<dbReference type="InterPro" id="IPR029063">
    <property type="entry name" value="SAM-dependent_MTases_sf"/>
</dbReference>
<keyword evidence="6" id="KW-1185">Reference proteome</keyword>
<evidence type="ECO:0000313" key="5">
    <source>
        <dbReference type="EMBL" id="PHH82245.1"/>
    </source>
</evidence>
<sequence length="430" mass="48209">MPVDAIIIDPKEHLHRRLGHNHKPARKPGIEQAFAAHARTNHQPPAPLESARWPIRCLFQPHLPLSMAGPATATLAPRHGAVVDIGGSAMNDDVGHKLACVIQTPCSSTATEKPTLPDECLYDDIGLPIWNEIIQTPEFYQTHDEIALFDLNGPEIVANTKPGTTLIDLGAGDTGKVQHLLEAFQKADKPVTYLALDISKASLDLNIAFLEAKHPVGKSSVTCAGLWGDFHKGKEYAQRIKGPRLFLSLGSVLCNDEWCKALHHLKYWAEIIRPEDQLLVGMDGHLLPKDDVKLWAAYHSRDDLYRQFFLNGFDHANRLLGEKVFREADWDFKANLEDKPTTRHRFFFVAKRDIRIKTFGRIIKKGEEWDWFDSHKYGESDVNIMCSKAGLRVVKTYQAPDSEFRQYLIKTRDPSGLSEDADSAVSGISA</sequence>
<dbReference type="AlphaFoldDB" id="A0A2C5ZJT0"/>
<dbReference type="InterPro" id="IPR019257">
    <property type="entry name" value="MeTrfase_dom"/>
</dbReference>
<feature type="domain" description="Histidine-specific methyltransferase SAM-dependent" evidence="4">
    <location>
        <begin position="112"/>
        <end position="410"/>
    </location>
</feature>
<evidence type="ECO:0000256" key="1">
    <source>
        <dbReference type="ARBA" id="ARBA00022603"/>
    </source>
</evidence>
<organism evidence="5 6">
    <name type="scientific">Ophiocordyceps australis</name>
    <dbReference type="NCBI Taxonomy" id="1399860"/>
    <lineage>
        <taxon>Eukaryota</taxon>
        <taxon>Fungi</taxon>
        <taxon>Dikarya</taxon>
        <taxon>Ascomycota</taxon>
        <taxon>Pezizomycotina</taxon>
        <taxon>Sordariomycetes</taxon>
        <taxon>Hypocreomycetidae</taxon>
        <taxon>Hypocreales</taxon>
        <taxon>Ophiocordycipitaceae</taxon>
        <taxon>Ophiocordyceps</taxon>
    </lineage>
</organism>
<keyword evidence="1" id="KW-0489">Methyltransferase</keyword>
<name>A0A2C5ZJT0_9HYPO</name>
<proteinExistence type="predicted"/>
<protein>
    <recommendedName>
        <fullName evidence="4">Histidine-specific methyltransferase SAM-dependent domain-containing protein</fullName>
    </recommendedName>
</protein>
<accession>A0A2C5ZJT0</accession>
<gene>
    <name evidence="5" type="ORF">CDD82_6564</name>
</gene>
<dbReference type="InterPro" id="IPR051128">
    <property type="entry name" value="EgtD_Methyltrsf_superfamily"/>
</dbReference>
<keyword evidence="3" id="KW-0949">S-adenosyl-L-methionine</keyword>
<dbReference type="InterPro" id="IPR017805">
    <property type="entry name" value="SAM_MeTrfase_EasF-type_put"/>
</dbReference>
<dbReference type="PANTHER" id="PTHR43397">
    <property type="entry name" value="ERGOTHIONEINE BIOSYNTHESIS PROTEIN 1"/>
    <property type="match status" value="1"/>
</dbReference>
<evidence type="ECO:0000256" key="2">
    <source>
        <dbReference type="ARBA" id="ARBA00022679"/>
    </source>
</evidence>
<dbReference type="GO" id="GO:0032259">
    <property type="term" value="P:methylation"/>
    <property type="evidence" value="ECO:0007669"/>
    <property type="project" value="UniProtKB-KW"/>
</dbReference>
<evidence type="ECO:0000256" key="3">
    <source>
        <dbReference type="ARBA" id="ARBA00022691"/>
    </source>
</evidence>
<evidence type="ECO:0000313" key="6">
    <source>
        <dbReference type="Proteomes" id="UP000224854"/>
    </source>
</evidence>
<comment type="caution">
    <text evidence="5">The sequence shown here is derived from an EMBL/GenBank/DDBJ whole genome shotgun (WGS) entry which is preliminary data.</text>
</comment>
<reference evidence="5 6" key="1">
    <citation type="submission" date="2017-06" db="EMBL/GenBank/DDBJ databases">
        <title>Ant-infecting Ophiocordyceps genomes reveal a high diversity of potential behavioral manipulation genes and a possible major role for enterotoxins.</title>
        <authorList>
            <person name="De Bekker C."/>
            <person name="Evans H.C."/>
            <person name="Brachmann A."/>
            <person name="Hughes D.P."/>
        </authorList>
    </citation>
    <scope>NUCLEOTIDE SEQUENCE [LARGE SCALE GENOMIC DNA]</scope>
    <source>
        <strain evidence="5 6">1348a</strain>
    </source>
</reference>
<evidence type="ECO:0000259" key="4">
    <source>
        <dbReference type="Pfam" id="PF10017"/>
    </source>
</evidence>
<dbReference type="PANTHER" id="PTHR43397:SF1">
    <property type="entry name" value="ERGOTHIONEINE BIOSYNTHESIS PROTEIN 1"/>
    <property type="match status" value="1"/>
</dbReference>
<dbReference type="Pfam" id="PF10017">
    <property type="entry name" value="Methyltransf_33"/>
    <property type="match status" value="1"/>
</dbReference>
<dbReference type="Gene3D" id="3.40.50.150">
    <property type="entry name" value="Vaccinia Virus protein VP39"/>
    <property type="match status" value="1"/>
</dbReference>
<dbReference type="NCBIfam" id="TIGR03439">
    <property type="entry name" value="methyl_EasF"/>
    <property type="match status" value="1"/>
</dbReference>